<evidence type="ECO:0000313" key="2">
    <source>
        <dbReference type="EMBL" id="GIX98525.1"/>
    </source>
</evidence>
<accession>A0AAV4PRH4</accession>
<dbReference type="AlphaFoldDB" id="A0AAV4PRH4"/>
<sequence length="163" mass="18307">MVIDAFSHVGDLILLAALWCFCTLVMRAAASFNKSLKKAAVVNPSSSSSEVGFSFYWQLTAQAYLKWELEVLHLSLQLQLRFDFEAPWFFEFHQNELKKILQLNKFEEDTIVISSGTSGSVLNMLSVEIDFEALDSILEVLSGALTIQVAEWRSDHSGGRVAR</sequence>
<evidence type="ECO:0008006" key="4">
    <source>
        <dbReference type="Google" id="ProtNLM"/>
    </source>
</evidence>
<feature type="transmembrane region" description="Helical" evidence="1">
    <location>
        <begin position="12"/>
        <end position="30"/>
    </location>
</feature>
<gene>
    <name evidence="2" type="ORF">CDAR_111941</name>
</gene>
<keyword evidence="3" id="KW-1185">Reference proteome</keyword>
<reference evidence="2 3" key="1">
    <citation type="submission" date="2021-06" db="EMBL/GenBank/DDBJ databases">
        <title>Caerostris darwini draft genome.</title>
        <authorList>
            <person name="Kono N."/>
            <person name="Arakawa K."/>
        </authorList>
    </citation>
    <scope>NUCLEOTIDE SEQUENCE [LARGE SCALE GENOMIC DNA]</scope>
</reference>
<keyword evidence="1" id="KW-1133">Transmembrane helix</keyword>
<dbReference type="Proteomes" id="UP001054837">
    <property type="component" value="Unassembled WGS sequence"/>
</dbReference>
<dbReference type="EMBL" id="BPLQ01003180">
    <property type="protein sequence ID" value="GIX98525.1"/>
    <property type="molecule type" value="Genomic_DNA"/>
</dbReference>
<protein>
    <recommendedName>
        <fullName evidence="4">ATP synthase F0 subunit 8</fullName>
    </recommendedName>
</protein>
<keyword evidence="1" id="KW-0472">Membrane</keyword>
<keyword evidence="1" id="KW-0812">Transmembrane</keyword>
<evidence type="ECO:0000256" key="1">
    <source>
        <dbReference type="SAM" id="Phobius"/>
    </source>
</evidence>
<name>A0AAV4PRH4_9ARAC</name>
<organism evidence="2 3">
    <name type="scientific">Caerostris darwini</name>
    <dbReference type="NCBI Taxonomy" id="1538125"/>
    <lineage>
        <taxon>Eukaryota</taxon>
        <taxon>Metazoa</taxon>
        <taxon>Ecdysozoa</taxon>
        <taxon>Arthropoda</taxon>
        <taxon>Chelicerata</taxon>
        <taxon>Arachnida</taxon>
        <taxon>Araneae</taxon>
        <taxon>Araneomorphae</taxon>
        <taxon>Entelegynae</taxon>
        <taxon>Araneoidea</taxon>
        <taxon>Araneidae</taxon>
        <taxon>Caerostris</taxon>
    </lineage>
</organism>
<evidence type="ECO:0000313" key="3">
    <source>
        <dbReference type="Proteomes" id="UP001054837"/>
    </source>
</evidence>
<comment type="caution">
    <text evidence="2">The sequence shown here is derived from an EMBL/GenBank/DDBJ whole genome shotgun (WGS) entry which is preliminary data.</text>
</comment>
<proteinExistence type="predicted"/>